<gene>
    <name evidence="1" type="ORF">ETSY1_02935</name>
</gene>
<dbReference type="GO" id="GO:0004062">
    <property type="term" value="F:aryl sulfotransferase activity"/>
    <property type="evidence" value="ECO:0007669"/>
    <property type="project" value="InterPro"/>
</dbReference>
<name>W4LZ15_ENTF1</name>
<keyword evidence="2" id="KW-1185">Reference proteome</keyword>
<reference evidence="1 2" key="1">
    <citation type="journal article" date="2014" name="Nature">
        <title>An environmental bacterial taxon with a large and distinct metabolic repertoire.</title>
        <authorList>
            <person name="Wilson M.C."/>
            <person name="Mori T."/>
            <person name="Ruckert C."/>
            <person name="Uria A.R."/>
            <person name="Helf M.J."/>
            <person name="Takada K."/>
            <person name="Gernert C."/>
            <person name="Steffens U.A."/>
            <person name="Heycke N."/>
            <person name="Schmitt S."/>
            <person name="Rinke C."/>
            <person name="Helfrich E.J."/>
            <person name="Brachmann A.O."/>
            <person name="Gurgui C."/>
            <person name="Wakimoto T."/>
            <person name="Kracht M."/>
            <person name="Crusemann M."/>
            <person name="Hentschel U."/>
            <person name="Abe I."/>
            <person name="Matsunaga S."/>
            <person name="Kalinowski J."/>
            <person name="Takeyama H."/>
            <person name="Piel J."/>
        </authorList>
    </citation>
    <scope>NUCLEOTIDE SEQUENCE [LARGE SCALE GENOMIC DNA]</scope>
    <source>
        <strain evidence="2">TSY1</strain>
    </source>
</reference>
<dbReference type="PATRIC" id="fig|1429438.4.peg.752"/>
<dbReference type="PANTHER" id="PTHR35340">
    <property type="entry name" value="PQQ ENZYME REPEAT PROTEIN-RELATED"/>
    <property type="match status" value="1"/>
</dbReference>
<dbReference type="InterPro" id="IPR053143">
    <property type="entry name" value="Arylsulfate_ST"/>
</dbReference>
<evidence type="ECO:0000313" key="2">
    <source>
        <dbReference type="Proteomes" id="UP000019141"/>
    </source>
</evidence>
<evidence type="ECO:0008006" key="3">
    <source>
        <dbReference type="Google" id="ProtNLM"/>
    </source>
</evidence>
<proteinExistence type="predicted"/>
<dbReference type="Pfam" id="PF05935">
    <property type="entry name" value="Arylsulfotrans"/>
    <property type="match status" value="1"/>
</dbReference>
<protein>
    <recommendedName>
        <fullName evidence="3">Thioredoxin</fullName>
    </recommendedName>
</protein>
<dbReference type="EMBL" id="AZHW01000122">
    <property type="protein sequence ID" value="ETX02622.1"/>
    <property type="molecule type" value="Genomic_DNA"/>
</dbReference>
<comment type="caution">
    <text evidence="1">The sequence shown here is derived from an EMBL/GenBank/DDBJ whole genome shotgun (WGS) entry which is preliminary data.</text>
</comment>
<sequence>MPPTVFPTGTTIYKPDKCWNGYTIYPTITETGAVLIDMNGRVVKHWPQFQGFPLLLLPEGEILGGQVGRVTRAYDHELGSDDVVQEDWDGNVLWKFGRAEQIEVEGQPLWSTRQNHDNVREGCPVGYYVPELTPKSREAKTLILTQKSGRWPHITQDYLPRAARIIEVDWEGNIGWEWMPAEHFEEFGHSEAAKQAIMNWCRSQHCVFLNTASYVGPNKWYDQGDERFHPDNIITDDRGTMVFIISKQTGKIVWKIGPEYTATAELRALEPLIGPHHAHIIPKGLPGEGNILVFDNGGAAGFGPPNPGAPTGAWNALRDYSRVLEIDPLTLEIVWQYTARTAGYQAYAEDSKFYSHFKSAAQRLPNGNTLITESNWGRLIEVTRDCETVWEYISPYRLSTAVFSSDIFRAYRYPYSWVPQLDTPVQRAVIPPDNAEFRIEPVGA</sequence>
<accession>W4LZ15</accession>
<evidence type="ECO:0000313" key="1">
    <source>
        <dbReference type="EMBL" id="ETX02622.1"/>
    </source>
</evidence>
<dbReference type="Proteomes" id="UP000019141">
    <property type="component" value="Unassembled WGS sequence"/>
</dbReference>
<dbReference type="AlphaFoldDB" id="W4LZ15"/>
<dbReference type="InterPro" id="IPR010262">
    <property type="entry name" value="Arylsulfotransferase_bact"/>
</dbReference>
<organism evidence="1 2">
    <name type="scientific">Entotheonella factor</name>
    <dbReference type="NCBI Taxonomy" id="1429438"/>
    <lineage>
        <taxon>Bacteria</taxon>
        <taxon>Pseudomonadati</taxon>
        <taxon>Nitrospinota/Tectimicrobiota group</taxon>
        <taxon>Candidatus Tectimicrobiota</taxon>
        <taxon>Candidatus Entotheonellia</taxon>
        <taxon>Candidatus Entotheonellales</taxon>
        <taxon>Candidatus Entotheonellaceae</taxon>
        <taxon>Candidatus Entotheonella</taxon>
    </lineage>
</organism>
<dbReference type="HOGENOM" id="CLU_032299_0_0_7"/>
<dbReference type="PANTHER" id="PTHR35340:SF5">
    <property type="entry name" value="ASST-DOMAIN-CONTAINING PROTEIN"/>
    <property type="match status" value="1"/>
</dbReference>